<reference evidence="2" key="1">
    <citation type="submission" date="2023-03" db="EMBL/GenBank/DDBJ databases">
        <title>Massive genome expansion in bonnet fungi (Mycena s.s.) driven by repeated elements and novel gene families across ecological guilds.</title>
        <authorList>
            <consortium name="Lawrence Berkeley National Laboratory"/>
            <person name="Harder C.B."/>
            <person name="Miyauchi S."/>
            <person name="Viragh M."/>
            <person name="Kuo A."/>
            <person name="Thoen E."/>
            <person name="Andreopoulos B."/>
            <person name="Lu D."/>
            <person name="Skrede I."/>
            <person name="Drula E."/>
            <person name="Henrissat B."/>
            <person name="Morin E."/>
            <person name="Kohler A."/>
            <person name="Barry K."/>
            <person name="LaButti K."/>
            <person name="Morin E."/>
            <person name="Salamov A."/>
            <person name="Lipzen A."/>
            <person name="Mereny Z."/>
            <person name="Hegedus B."/>
            <person name="Baldrian P."/>
            <person name="Stursova M."/>
            <person name="Weitz H."/>
            <person name="Taylor A."/>
            <person name="Grigoriev I.V."/>
            <person name="Nagy L.G."/>
            <person name="Martin F."/>
            <person name="Kauserud H."/>
        </authorList>
    </citation>
    <scope>NUCLEOTIDE SEQUENCE</scope>
    <source>
        <strain evidence="2">CBHHK067</strain>
    </source>
</reference>
<evidence type="ECO:0000313" key="2">
    <source>
        <dbReference type="EMBL" id="KAJ7633687.1"/>
    </source>
</evidence>
<comment type="caution">
    <text evidence="2">The sequence shown here is derived from an EMBL/GenBank/DDBJ whole genome shotgun (WGS) entry which is preliminary data.</text>
</comment>
<dbReference type="EMBL" id="JARKIE010000489">
    <property type="protein sequence ID" value="KAJ7633687.1"/>
    <property type="molecule type" value="Genomic_DNA"/>
</dbReference>
<accession>A0AAD7BY27</accession>
<evidence type="ECO:0000256" key="1">
    <source>
        <dbReference type="SAM" id="MobiDB-lite"/>
    </source>
</evidence>
<protein>
    <submittedName>
        <fullName evidence="2">Uncharacterized protein</fullName>
    </submittedName>
</protein>
<gene>
    <name evidence="2" type="ORF">B0H17DRAFT_1280578</name>
</gene>
<feature type="compositionally biased region" description="Polar residues" evidence="1">
    <location>
        <begin position="1"/>
        <end position="24"/>
    </location>
</feature>
<name>A0AAD7BY27_MYCRO</name>
<keyword evidence="3" id="KW-1185">Reference proteome</keyword>
<sequence length="202" mass="21940">MPSHQSWNPVSLSSTSASPKTPHSFSKDDPNLGRPLIHVPNSTPSAQHPSSPSSVDQRFISVPELYLLQPPPAPRLPNIPLPDFAVAHRHPPAPSRRDVLPIDLNNEVDFELLAGSIPNYSIPPHTTIDILPSSREFILLQITTGDRPTTAFSVIRSLQRIMRAPLSLQVFTAELPPVVNSRSTATSFRAAGQTALACGRDS</sequence>
<organism evidence="2 3">
    <name type="scientific">Mycena rosella</name>
    <name type="common">Pink bonnet</name>
    <name type="synonym">Agaricus rosellus</name>
    <dbReference type="NCBI Taxonomy" id="1033263"/>
    <lineage>
        <taxon>Eukaryota</taxon>
        <taxon>Fungi</taxon>
        <taxon>Dikarya</taxon>
        <taxon>Basidiomycota</taxon>
        <taxon>Agaricomycotina</taxon>
        <taxon>Agaricomycetes</taxon>
        <taxon>Agaricomycetidae</taxon>
        <taxon>Agaricales</taxon>
        <taxon>Marasmiineae</taxon>
        <taxon>Mycenaceae</taxon>
        <taxon>Mycena</taxon>
    </lineage>
</organism>
<feature type="compositionally biased region" description="Polar residues" evidence="1">
    <location>
        <begin position="40"/>
        <end position="55"/>
    </location>
</feature>
<feature type="region of interest" description="Disordered" evidence="1">
    <location>
        <begin position="1"/>
        <end position="55"/>
    </location>
</feature>
<dbReference type="Proteomes" id="UP001221757">
    <property type="component" value="Unassembled WGS sequence"/>
</dbReference>
<proteinExistence type="predicted"/>
<dbReference type="AlphaFoldDB" id="A0AAD7BY27"/>
<evidence type="ECO:0000313" key="3">
    <source>
        <dbReference type="Proteomes" id="UP001221757"/>
    </source>
</evidence>